<evidence type="ECO:0000256" key="2">
    <source>
        <dbReference type="SAM" id="SignalP"/>
    </source>
</evidence>
<accession>A0A2T7P9Z7</accession>
<name>A0A2T7P9Z7_POMCA</name>
<evidence type="ECO:0000256" key="1">
    <source>
        <dbReference type="SAM" id="MobiDB-lite"/>
    </source>
</evidence>
<comment type="caution">
    <text evidence="3">The sequence shown here is derived from an EMBL/GenBank/DDBJ whole genome shotgun (WGS) entry which is preliminary data.</text>
</comment>
<evidence type="ECO:0000313" key="3">
    <source>
        <dbReference type="EMBL" id="PVD30245.1"/>
    </source>
</evidence>
<feature type="signal peptide" evidence="2">
    <location>
        <begin position="1"/>
        <end position="20"/>
    </location>
</feature>
<dbReference type="OrthoDB" id="6151322at2759"/>
<dbReference type="EMBL" id="PZQS01000005">
    <property type="protein sequence ID" value="PVD30245.1"/>
    <property type="molecule type" value="Genomic_DNA"/>
</dbReference>
<organism evidence="3 4">
    <name type="scientific">Pomacea canaliculata</name>
    <name type="common">Golden apple snail</name>
    <dbReference type="NCBI Taxonomy" id="400727"/>
    <lineage>
        <taxon>Eukaryota</taxon>
        <taxon>Metazoa</taxon>
        <taxon>Spiralia</taxon>
        <taxon>Lophotrochozoa</taxon>
        <taxon>Mollusca</taxon>
        <taxon>Gastropoda</taxon>
        <taxon>Caenogastropoda</taxon>
        <taxon>Architaenioglossa</taxon>
        <taxon>Ampullarioidea</taxon>
        <taxon>Ampullariidae</taxon>
        <taxon>Pomacea</taxon>
    </lineage>
</organism>
<feature type="region of interest" description="Disordered" evidence="1">
    <location>
        <begin position="194"/>
        <end position="225"/>
    </location>
</feature>
<dbReference type="AlphaFoldDB" id="A0A2T7P9Z7"/>
<protein>
    <submittedName>
        <fullName evidence="3">Uncharacterized protein</fullName>
    </submittedName>
</protein>
<proteinExistence type="predicted"/>
<gene>
    <name evidence="3" type="ORF">C0Q70_09507</name>
</gene>
<sequence length="225" mass="24399">MYSVGVALLIMTFFRSITHALELSYGIVYMFASLQQPYPWAQQPSDNISKENDAQQSEIASVSSVSAGRPKSPSIRPVPKTAISRFQCSRLSSETCVSSSGRAARGIRRIVYELSHFGHLVVETTIYVKSTVAACKLELSGGRSVLGQTGCKARRLRGISPPSAPADPLFEELVNSCTVGFSWLNATENRKQKALNNAGRKNSRSSKSIPDHLGLLAAKPQSPAR</sequence>
<feature type="chain" id="PRO_5015656493" evidence="2">
    <location>
        <begin position="21"/>
        <end position="225"/>
    </location>
</feature>
<evidence type="ECO:0000313" key="4">
    <source>
        <dbReference type="Proteomes" id="UP000245119"/>
    </source>
</evidence>
<keyword evidence="4" id="KW-1185">Reference proteome</keyword>
<reference evidence="3 4" key="1">
    <citation type="submission" date="2018-04" db="EMBL/GenBank/DDBJ databases">
        <title>The genome of golden apple snail Pomacea canaliculata provides insight into stress tolerance and invasive adaptation.</title>
        <authorList>
            <person name="Liu C."/>
            <person name="Liu B."/>
            <person name="Ren Y."/>
            <person name="Zhang Y."/>
            <person name="Wang H."/>
            <person name="Li S."/>
            <person name="Jiang F."/>
            <person name="Yin L."/>
            <person name="Zhang G."/>
            <person name="Qian W."/>
            <person name="Fan W."/>
        </authorList>
    </citation>
    <scope>NUCLEOTIDE SEQUENCE [LARGE SCALE GENOMIC DNA]</scope>
    <source>
        <strain evidence="3">SZHN2017</strain>
        <tissue evidence="3">Muscle</tissue>
    </source>
</reference>
<dbReference type="Proteomes" id="UP000245119">
    <property type="component" value="Linkage Group LG5"/>
</dbReference>
<keyword evidence="2" id="KW-0732">Signal</keyword>